<dbReference type="EC" id="2.4.1.-" evidence="12"/>
<evidence type="ECO:0000256" key="4">
    <source>
        <dbReference type="ARBA" id="ARBA00013795"/>
    </source>
</evidence>
<feature type="transmembrane region" description="Helical" evidence="12">
    <location>
        <begin position="202"/>
        <end position="224"/>
    </location>
</feature>
<dbReference type="STRING" id="44941.A0A397U399"/>
<feature type="transmembrane region" description="Helical" evidence="12">
    <location>
        <begin position="427"/>
        <end position="448"/>
    </location>
</feature>
<dbReference type="GO" id="GO:0000009">
    <property type="term" value="F:alpha-1,6-mannosyltransferase activity"/>
    <property type="evidence" value="ECO:0007669"/>
    <property type="project" value="InterPro"/>
</dbReference>
<dbReference type="GO" id="GO:0031501">
    <property type="term" value="C:mannosyltransferase complex"/>
    <property type="evidence" value="ECO:0007669"/>
    <property type="project" value="TreeGrafter"/>
</dbReference>
<feature type="transmembrane region" description="Helical" evidence="12">
    <location>
        <begin position="153"/>
        <end position="171"/>
    </location>
</feature>
<dbReference type="UniPathway" id="UPA00196"/>
<evidence type="ECO:0000256" key="12">
    <source>
        <dbReference type="RuleBase" id="RU363112"/>
    </source>
</evidence>
<dbReference type="AlphaFoldDB" id="A0A397U399"/>
<keyword evidence="11 12" id="KW-0472">Membrane</keyword>
<dbReference type="GO" id="GO:0005789">
    <property type="term" value="C:endoplasmic reticulum membrane"/>
    <property type="evidence" value="ECO:0007669"/>
    <property type="project" value="UniProtKB-SubCell"/>
</dbReference>
<evidence type="ECO:0000256" key="2">
    <source>
        <dbReference type="ARBA" id="ARBA00004687"/>
    </source>
</evidence>
<dbReference type="PANTHER" id="PTHR12468:SF2">
    <property type="entry name" value="GPI MANNOSYLTRANSFERASE 2"/>
    <property type="match status" value="1"/>
</dbReference>
<sequence>MKLCTNFKCQSRISTIVFLAIISRLFTWFIAFLSVFLIDAYDSASDIILVDESSGIIQKLFNSSFHVFLRWDSFYFLHLAEEGYVYEQEHAFFPLFPFLARLLGNSLFLPLGFFLTYKQILLLSGVLIANASFVLASVYLYKLSIKLFHDETFAFITALLYILTPSCMFMSAMYTESLFALLSFLGLNLFVSGKLWSSAFLWLLASLTRSNGIVFSGFFAFNLLIKDINRINLIKLVVRLIKTIILCSIVFLGFGAFQLYGFDQFCIYATPIRPWCLQSPFPFLYQYVQKQYWNCGFLTYYEVKQIPNFLFALPMISFSFFGIYKYANYDYKRMISLGLQSSHPLEIIKEISNIQKDKHILSPYFSSDLLPFIYLWLILLLYAITSMHIQVITRFFSSLPTVYWFASHLFVTSISKNSTELDKKFGYTVLYYFVLYGWCGIVLFANYFPPA</sequence>
<dbReference type="GO" id="GO:0004376">
    <property type="term" value="F:GPI mannosyltransferase activity"/>
    <property type="evidence" value="ECO:0007669"/>
    <property type="project" value="InterPro"/>
</dbReference>
<dbReference type="EMBL" id="QKWP01002122">
    <property type="protein sequence ID" value="RIB04702.1"/>
    <property type="molecule type" value="Genomic_DNA"/>
</dbReference>
<feature type="transmembrane region" description="Helical" evidence="12">
    <location>
        <begin position="178"/>
        <end position="196"/>
    </location>
</feature>
<keyword evidence="10 12" id="KW-1133">Transmembrane helix</keyword>
<reference evidence="13 14" key="1">
    <citation type="submission" date="2018-06" db="EMBL/GenBank/DDBJ databases">
        <title>Comparative genomics reveals the genomic features of Rhizophagus irregularis, R. cerebriforme, R. diaphanum and Gigaspora rosea, and their symbiotic lifestyle signature.</title>
        <authorList>
            <person name="Morin E."/>
            <person name="San Clemente H."/>
            <person name="Chen E.C.H."/>
            <person name="De La Providencia I."/>
            <person name="Hainaut M."/>
            <person name="Kuo A."/>
            <person name="Kohler A."/>
            <person name="Murat C."/>
            <person name="Tang N."/>
            <person name="Roy S."/>
            <person name="Loubradou J."/>
            <person name="Henrissat B."/>
            <person name="Grigoriev I.V."/>
            <person name="Corradi N."/>
            <person name="Roux C."/>
            <person name="Martin F.M."/>
        </authorList>
    </citation>
    <scope>NUCLEOTIDE SEQUENCE [LARGE SCALE GENOMIC DNA]</scope>
    <source>
        <strain evidence="13 14">DAOM 194757</strain>
    </source>
</reference>
<keyword evidence="7 12" id="KW-0808">Transferase</keyword>
<evidence type="ECO:0000256" key="1">
    <source>
        <dbReference type="ARBA" id="ARBA00004477"/>
    </source>
</evidence>
<evidence type="ECO:0000256" key="8">
    <source>
        <dbReference type="ARBA" id="ARBA00022692"/>
    </source>
</evidence>
<keyword evidence="14" id="KW-1185">Reference proteome</keyword>
<dbReference type="InterPro" id="IPR007315">
    <property type="entry name" value="PIG-V/Gpi18"/>
</dbReference>
<feature type="transmembrane region" description="Helical" evidence="12">
    <location>
        <begin position="120"/>
        <end position="141"/>
    </location>
</feature>
<comment type="function">
    <text evidence="12">Mannosyltransferase involved in glycosylphosphatidylinositol-anchor biosynthesis.</text>
</comment>
<feature type="transmembrane region" description="Helical" evidence="12">
    <location>
        <begin position="236"/>
        <end position="260"/>
    </location>
</feature>
<accession>A0A397U399</accession>
<evidence type="ECO:0000256" key="5">
    <source>
        <dbReference type="ARBA" id="ARBA00022502"/>
    </source>
</evidence>
<feature type="transmembrane region" description="Helical" evidence="12">
    <location>
        <begin position="91"/>
        <end position="113"/>
    </location>
</feature>
<dbReference type="OrthoDB" id="10252502at2759"/>
<feature type="transmembrane region" description="Helical" evidence="12">
    <location>
        <begin position="16"/>
        <end position="38"/>
    </location>
</feature>
<dbReference type="PANTHER" id="PTHR12468">
    <property type="entry name" value="GPI MANNOSYLTRANSFERASE 2"/>
    <property type="match status" value="1"/>
</dbReference>
<comment type="caution">
    <text evidence="13">The sequence shown here is derived from an EMBL/GenBank/DDBJ whole genome shotgun (WGS) entry which is preliminary data.</text>
</comment>
<evidence type="ECO:0000256" key="10">
    <source>
        <dbReference type="ARBA" id="ARBA00022989"/>
    </source>
</evidence>
<comment type="subcellular location">
    <subcellularLocation>
        <location evidence="1 12">Endoplasmic reticulum membrane</location>
        <topology evidence="1 12">Multi-pass membrane protein</topology>
    </subcellularLocation>
</comment>
<evidence type="ECO:0000256" key="6">
    <source>
        <dbReference type="ARBA" id="ARBA00022676"/>
    </source>
</evidence>
<organism evidence="13 14">
    <name type="scientific">Gigaspora rosea</name>
    <dbReference type="NCBI Taxonomy" id="44941"/>
    <lineage>
        <taxon>Eukaryota</taxon>
        <taxon>Fungi</taxon>
        <taxon>Fungi incertae sedis</taxon>
        <taxon>Mucoromycota</taxon>
        <taxon>Glomeromycotina</taxon>
        <taxon>Glomeromycetes</taxon>
        <taxon>Diversisporales</taxon>
        <taxon>Gigasporaceae</taxon>
        <taxon>Gigaspora</taxon>
    </lineage>
</organism>
<evidence type="ECO:0000256" key="9">
    <source>
        <dbReference type="ARBA" id="ARBA00022824"/>
    </source>
</evidence>
<comment type="similarity">
    <text evidence="3 12">Belongs to the PIGV family.</text>
</comment>
<gene>
    <name evidence="13" type="ORF">C2G38_661471</name>
</gene>
<evidence type="ECO:0000256" key="7">
    <source>
        <dbReference type="ARBA" id="ARBA00022679"/>
    </source>
</evidence>
<keyword evidence="8 12" id="KW-0812">Transmembrane</keyword>
<keyword evidence="6 12" id="KW-0328">Glycosyltransferase</keyword>
<dbReference type="GO" id="GO:0006506">
    <property type="term" value="P:GPI anchor biosynthetic process"/>
    <property type="evidence" value="ECO:0007669"/>
    <property type="project" value="UniProtKB-UniPathway"/>
</dbReference>
<evidence type="ECO:0000256" key="3">
    <source>
        <dbReference type="ARBA" id="ARBA00008698"/>
    </source>
</evidence>
<feature type="transmembrane region" description="Helical" evidence="12">
    <location>
        <begin position="309"/>
        <end position="327"/>
    </location>
</feature>
<evidence type="ECO:0000313" key="14">
    <source>
        <dbReference type="Proteomes" id="UP000266673"/>
    </source>
</evidence>
<proteinExistence type="inferred from homology"/>
<keyword evidence="5 12" id="KW-0337">GPI-anchor biosynthesis</keyword>
<dbReference type="Pfam" id="PF04188">
    <property type="entry name" value="Mannosyl_trans2"/>
    <property type="match status" value="1"/>
</dbReference>
<evidence type="ECO:0000313" key="13">
    <source>
        <dbReference type="EMBL" id="RIB04702.1"/>
    </source>
</evidence>
<dbReference type="Proteomes" id="UP000266673">
    <property type="component" value="Unassembled WGS sequence"/>
</dbReference>
<evidence type="ECO:0000256" key="11">
    <source>
        <dbReference type="ARBA" id="ARBA00023136"/>
    </source>
</evidence>
<comment type="pathway">
    <text evidence="2 12">Glycolipid biosynthesis; glycosylphosphatidylinositol-anchor biosynthesis.</text>
</comment>
<name>A0A397U399_9GLOM</name>
<comment type="caution">
    <text evidence="12">Lacks conserved residue(s) required for the propagation of feature annotation.</text>
</comment>
<protein>
    <recommendedName>
        <fullName evidence="4 12">GPI mannosyltransferase 2</fullName>
        <ecNumber evidence="12">2.4.1.-</ecNumber>
    </recommendedName>
</protein>
<keyword evidence="9 12" id="KW-0256">Endoplasmic reticulum</keyword>
<feature type="transmembrane region" description="Helical" evidence="12">
    <location>
        <begin position="369"/>
        <end position="389"/>
    </location>
</feature>
<feature type="transmembrane region" description="Helical" evidence="12">
    <location>
        <begin position="395"/>
        <end position="415"/>
    </location>
</feature>